<reference evidence="2" key="1">
    <citation type="journal article" date="2018" name="DNA Res.">
        <title>Multiple hybrid de novo genome assembly of finger millet, an orphan allotetraploid crop.</title>
        <authorList>
            <person name="Hatakeyama M."/>
            <person name="Aluri S."/>
            <person name="Balachadran M.T."/>
            <person name="Sivarajan S.R."/>
            <person name="Patrignani A."/>
            <person name="Gruter S."/>
            <person name="Poveda L."/>
            <person name="Shimizu-Inatsugi R."/>
            <person name="Baeten J."/>
            <person name="Francoijs K.J."/>
            <person name="Nataraja K.N."/>
            <person name="Reddy Y.A.N."/>
            <person name="Phadnis S."/>
            <person name="Ravikumar R.L."/>
            <person name="Schlapbach R."/>
            <person name="Sreeman S.M."/>
            <person name="Shimizu K.K."/>
        </authorList>
    </citation>
    <scope>NUCLEOTIDE SEQUENCE</scope>
</reference>
<name>A0AAV5ENC0_ELECO</name>
<dbReference type="Proteomes" id="UP001054889">
    <property type="component" value="Unassembled WGS sequence"/>
</dbReference>
<dbReference type="InterPro" id="IPR036047">
    <property type="entry name" value="F-box-like_dom_sf"/>
</dbReference>
<proteinExistence type="predicted"/>
<evidence type="ECO:0000259" key="1">
    <source>
        <dbReference type="Pfam" id="PF00646"/>
    </source>
</evidence>
<accession>A0AAV5ENC0</accession>
<sequence length="152" mass="16885">MEHLQPDDVVAGLLTLLSPRDLAASRCVCRAWRALIDTYRLLRADFLPFSVGGIFFLPVSDIAFPPFFSCPLTGPAICSNLEQFGTGDLSFGQLKDHCNGLLLFSEHVVNPATGKWSRLPLPPPSPQPPGMKHFFFFLKWDEAFLPSMTPHV</sequence>
<evidence type="ECO:0000313" key="3">
    <source>
        <dbReference type="Proteomes" id="UP001054889"/>
    </source>
</evidence>
<dbReference type="Gene3D" id="1.20.1280.50">
    <property type="match status" value="1"/>
</dbReference>
<dbReference type="Pfam" id="PF00646">
    <property type="entry name" value="F-box"/>
    <property type="match status" value="1"/>
</dbReference>
<protein>
    <recommendedName>
        <fullName evidence="1">F-box domain-containing protein</fullName>
    </recommendedName>
</protein>
<dbReference type="InterPro" id="IPR001810">
    <property type="entry name" value="F-box_dom"/>
</dbReference>
<dbReference type="AlphaFoldDB" id="A0AAV5ENC0"/>
<dbReference type="SUPFAM" id="SSF81383">
    <property type="entry name" value="F-box domain"/>
    <property type="match status" value="1"/>
</dbReference>
<comment type="caution">
    <text evidence="2">The sequence shown here is derived from an EMBL/GenBank/DDBJ whole genome shotgun (WGS) entry which is preliminary data.</text>
</comment>
<dbReference type="EMBL" id="BQKI01000076">
    <property type="protein sequence ID" value="GJN23770.1"/>
    <property type="molecule type" value="Genomic_DNA"/>
</dbReference>
<keyword evidence="3" id="KW-1185">Reference proteome</keyword>
<dbReference type="PANTHER" id="PTHR34591">
    <property type="entry name" value="OS03G0653100 PROTEIN-RELATED"/>
    <property type="match status" value="1"/>
</dbReference>
<organism evidence="2 3">
    <name type="scientific">Eleusine coracana subsp. coracana</name>
    <dbReference type="NCBI Taxonomy" id="191504"/>
    <lineage>
        <taxon>Eukaryota</taxon>
        <taxon>Viridiplantae</taxon>
        <taxon>Streptophyta</taxon>
        <taxon>Embryophyta</taxon>
        <taxon>Tracheophyta</taxon>
        <taxon>Spermatophyta</taxon>
        <taxon>Magnoliopsida</taxon>
        <taxon>Liliopsida</taxon>
        <taxon>Poales</taxon>
        <taxon>Poaceae</taxon>
        <taxon>PACMAD clade</taxon>
        <taxon>Chloridoideae</taxon>
        <taxon>Cynodonteae</taxon>
        <taxon>Eleusininae</taxon>
        <taxon>Eleusine</taxon>
    </lineage>
</organism>
<reference evidence="2" key="2">
    <citation type="submission" date="2021-12" db="EMBL/GenBank/DDBJ databases">
        <title>Resequencing data analysis of finger millet.</title>
        <authorList>
            <person name="Hatakeyama M."/>
            <person name="Aluri S."/>
            <person name="Balachadran M.T."/>
            <person name="Sivarajan S.R."/>
            <person name="Poveda L."/>
            <person name="Shimizu-Inatsugi R."/>
            <person name="Schlapbach R."/>
            <person name="Sreeman S.M."/>
            <person name="Shimizu K.K."/>
        </authorList>
    </citation>
    <scope>NUCLEOTIDE SEQUENCE</scope>
</reference>
<feature type="domain" description="F-box" evidence="1">
    <location>
        <begin position="6"/>
        <end position="42"/>
    </location>
</feature>
<evidence type="ECO:0000313" key="2">
    <source>
        <dbReference type="EMBL" id="GJN23770.1"/>
    </source>
</evidence>
<gene>
    <name evidence="2" type="primary">gb11449</name>
    <name evidence="2" type="ORF">PR202_gb11449</name>
</gene>